<reference evidence="3" key="1">
    <citation type="journal article" date="2017" name="Nat. Commun.">
        <title>The asparagus genome sheds light on the origin and evolution of a young Y chromosome.</title>
        <authorList>
            <person name="Harkess A."/>
            <person name="Zhou J."/>
            <person name="Xu C."/>
            <person name="Bowers J.E."/>
            <person name="Van der Hulst R."/>
            <person name="Ayyampalayam S."/>
            <person name="Mercati F."/>
            <person name="Riccardi P."/>
            <person name="McKain M.R."/>
            <person name="Kakrana A."/>
            <person name="Tang H."/>
            <person name="Ray J."/>
            <person name="Groenendijk J."/>
            <person name="Arikit S."/>
            <person name="Mathioni S.M."/>
            <person name="Nakano M."/>
            <person name="Shan H."/>
            <person name="Telgmann-Rauber A."/>
            <person name="Kanno A."/>
            <person name="Yue Z."/>
            <person name="Chen H."/>
            <person name="Li W."/>
            <person name="Chen Y."/>
            <person name="Xu X."/>
            <person name="Zhang Y."/>
            <person name="Luo S."/>
            <person name="Chen H."/>
            <person name="Gao J."/>
            <person name="Mao Z."/>
            <person name="Pires J.C."/>
            <person name="Luo M."/>
            <person name="Kudrna D."/>
            <person name="Wing R.A."/>
            <person name="Meyers B.C."/>
            <person name="Yi K."/>
            <person name="Kong H."/>
            <person name="Lavrijsen P."/>
            <person name="Sunseri F."/>
            <person name="Falavigna A."/>
            <person name="Ye Y."/>
            <person name="Leebens-Mack J.H."/>
            <person name="Chen G."/>
        </authorList>
    </citation>
    <scope>NUCLEOTIDE SEQUENCE [LARGE SCALE GENOMIC DNA]</scope>
    <source>
        <strain evidence="3">cv. DH0086</strain>
    </source>
</reference>
<gene>
    <name evidence="2" type="ORF">A4U43_C06F8830</name>
</gene>
<dbReference type="Proteomes" id="UP000243459">
    <property type="component" value="Chromosome 6"/>
</dbReference>
<dbReference type="Gramene" id="ONK66499">
    <property type="protein sequence ID" value="ONK66499"/>
    <property type="gene ID" value="A4U43_C06F8830"/>
</dbReference>
<dbReference type="InterPro" id="IPR005174">
    <property type="entry name" value="KIB1-4_b-propeller"/>
</dbReference>
<evidence type="ECO:0000313" key="3">
    <source>
        <dbReference type="Proteomes" id="UP000243459"/>
    </source>
</evidence>
<dbReference type="InterPro" id="IPR050942">
    <property type="entry name" value="F-box_BR-signaling"/>
</dbReference>
<dbReference type="OMA" id="CSIARIF"/>
<dbReference type="PANTHER" id="PTHR44259">
    <property type="entry name" value="OS07G0183000 PROTEIN-RELATED"/>
    <property type="match status" value="1"/>
</dbReference>
<protein>
    <recommendedName>
        <fullName evidence="1">KIB1-4 beta-propeller domain-containing protein</fullName>
    </recommendedName>
</protein>
<dbReference type="Pfam" id="PF03478">
    <property type="entry name" value="Beta-prop_KIB1-4"/>
    <property type="match status" value="1"/>
</dbReference>
<proteinExistence type="predicted"/>
<keyword evidence="3" id="KW-1185">Reference proteome</keyword>
<evidence type="ECO:0000259" key="1">
    <source>
        <dbReference type="Pfam" id="PF03478"/>
    </source>
</evidence>
<accession>A0A5P1ENX6</accession>
<feature type="domain" description="KIB1-4 beta-propeller" evidence="1">
    <location>
        <begin position="79"/>
        <end position="342"/>
    </location>
</feature>
<name>A0A5P1ENX6_ASPOF</name>
<dbReference type="AlphaFoldDB" id="A0A5P1ENX6"/>
<dbReference type="EMBL" id="CM007386">
    <property type="protein sequence ID" value="ONK66499.1"/>
    <property type="molecule type" value="Genomic_DNA"/>
</dbReference>
<dbReference type="PANTHER" id="PTHR44259:SF87">
    <property type="entry name" value="F-BOX DOMAIN-CONTAINING PROTEIN"/>
    <property type="match status" value="1"/>
</dbReference>
<evidence type="ECO:0000313" key="2">
    <source>
        <dbReference type="EMBL" id="ONK66499.1"/>
    </source>
</evidence>
<organism evidence="2 3">
    <name type="scientific">Asparagus officinalis</name>
    <name type="common">Garden asparagus</name>
    <dbReference type="NCBI Taxonomy" id="4686"/>
    <lineage>
        <taxon>Eukaryota</taxon>
        <taxon>Viridiplantae</taxon>
        <taxon>Streptophyta</taxon>
        <taxon>Embryophyta</taxon>
        <taxon>Tracheophyta</taxon>
        <taxon>Spermatophyta</taxon>
        <taxon>Magnoliopsida</taxon>
        <taxon>Liliopsida</taxon>
        <taxon>Asparagales</taxon>
        <taxon>Asparagaceae</taxon>
        <taxon>Asparagoideae</taxon>
        <taxon>Asparagus</taxon>
    </lineage>
</organism>
<dbReference type="OrthoDB" id="695192at2759"/>
<sequence length="370" mass="42105">MDLWANLNRDLLQLIAEKITRHTDVLRFGATCKQWRSIVTNSLHFLPPKLPISLCLPIQKPLPLLMQCPIEDKLGSINFLSVSDMKSYGKFLVPELNNKVIAGSSNGWLLTVELNSQEIKLLNPLTRNQIPLPSLSTLENPEGEDFGFILKAIISSNANKRNLGDDCIVMAIISELSILSFCRPGDDKWTYVNQYTFNLYDVIPYKGQFYAINETGTTVAYDVSNDDVKMKLIAKGDYSPRRRYLVESTSGELLHVERVLDEQTETFTTNFIVYKLESREGLLECELCWVESESLGDQALFLGLNCSLSLPAQSFRGCKSNCIYFTDDIEYLDSSYDMGVYDLEDRKIQMFGDMDKCFSFPPIWISPNPW</sequence>